<protein>
    <recommendedName>
        <fullName evidence="7">NFX1-type zinc finger-containing protein 1</fullName>
    </recommendedName>
</protein>
<evidence type="ECO:0000313" key="5">
    <source>
        <dbReference type="EMBL" id="KAK5529159.1"/>
    </source>
</evidence>
<comment type="caution">
    <text evidence="5">The sequence shown here is derived from an EMBL/GenBank/DDBJ whole genome shotgun (WGS) entry which is preliminary data.</text>
</comment>
<dbReference type="Proteomes" id="UP001345827">
    <property type="component" value="Unassembled WGS sequence"/>
</dbReference>
<dbReference type="SUPFAM" id="SSF52540">
    <property type="entry name" value="P-loop containing nucleoside triphosphate hydrolases"/>
    <property type="match status" value="1"/>
</dbReference>
<keyword evidence="1" id="KW-0378">Hydrolase</keyword>
<feature type="domain" description="DNA2/NAM7 helicase helicase" evidence="3">
    <location>
        <begin position="377"/>
        <end position="726"/>
    </location>
</feature>
<dbReference type="GO" id="GO:0031048">
    <property type="term" value="P:regulatory ncRNA-mediated heterochromatin formation"/>
    <property type="evidence" value="ECO:0007669"/>
    <property type="project" value="TreeGrafter"/>
</dbReference>
<dbReference type="EMBL" id="JAXLQG010000023">
    <property type="protein sequence ID" value="KAK5529159.1"/>
    <property type="molecule type" value="Genomic_DNA"/>
</dbReference>
<evidence type="ECO:0000256" key="1">
    <source>
        <dbReference type="ARBA" id="ARBA00022806"/>
    </source>
</evidence>
<gene>
    <name evidence="5" type="ORF">LTR25_009896</name>
</gene>
<dbReference type="CDD" id="cd18808">
    <property type="entry name" value="SF1_C_Upf1"/>
    <property type="match status" value="1"/>
</dbReference>
<accession>A0AAV9PTU3</accession>
<dbReference type="InterPro" id="IPR027417">
    <property type="entry name" value="P-loop_NTPase"/>
</dbReference>
<proteinExistence type="predicted"/>
<dbReference type="GO" id="GO:0031380">
    <property type="term" value="C:nuclear RNA-directed RNA polymerase complex"/>
    <property type="evidence" value="ECO:0007669"/>
    <property type="project" value="TreeGrafter"/>
</dbReference>
<feature type="domain" description="DNA2/NAM7 helicase-like C-terminal" evidence="4">
    <location>
        <begin position="745"/>
        <end position="963"/>
    </location>
</feature>
<sequence>MATLRGRRPSSPGDQVLYDYHIHTLQSRPRPHLTFTDEPPNEQSVGGQRHDNDREDYRKMKILPTIDEILAVDSPIYMPKKDLRWAHPLPTGPGRHLDSLFRQLRCDSFESIRDICYTAAQLVFLNVNPTGQPHPIDRTQNRHETVAGNRFFLYRDVNVEELLAHEHKAMLVRTSYHCPSFMRGHKLYHSSRFQEGMLVALLQLNHMTNELSVFFLGVSLSQSTFSMDSSNGGGQRAAVQLAFLPTTTRQEILQLSRHALGLCAESQLALVEFPKVLFAGFYNCLKRLQEMKETDFAFRTYIAPEMQQEEAFLAMQQNHLNGRPPIVDCPPPVHARAPGFKYDLSTVLSPTSRVRSMSVDELARPSSIDILQRETTLDEGQAIAFRDSLLREFAFTQGPPGCGKTFLGVQLAKALLQSRPTPKPILLVCLTNHALDSFLEDLRDAGVTGLVRIGGGSKEEWTNSINLKSLKRKTRLSKEDGFTMSTNITRKKETFADLDIMCKAVSSKLHTRNLPWQYVEDILFEKYPEHHAQLSTNAPSVHAKAFTFEYWSGGGDLESIRDLHVELATRLNEVSLERSKTPSGNVDDILMDISYFAKKQSHAAGENSLWSLPISDRQRLLRQWDSEVDRERFAAKLTALYFEFQDTDCAIKALNSEREISILEGHNVIGMTTTACATRWEQLLCIGIETTLCEEAAEVMEAHTLCSLLPTTKHAILIGDPLQLRPETNEQMLTLETRVGMEYRLDESLLERLMLPRDPSASAVPVSQLNIQRRMHPEIANITRITYPYLRDHESTLDRLPTHGLVHRMFWWDHRIPEMDADDLKSHVNLYEVEMVAGLVNYLLRGGAYDQGDIAILTPYCGQLSKLHERLSATCDIWLSEKDRELLLDESLVALGAEGRGTKDEVPMSDMLRMATVDNFQGEEARVIILSTVRSGGSAGFLKTINRINVACSRARDGFYTIGLKCGHACPSLHGEVCPPSELCPTCASGSPPNKAMLYLPDCGHLVDIDELDWLNLRSVYELAPDGSVRSINSAIMPADLQAPKCRCGVPCAKTRRYMNVAKLVDFQNTLDRLVAKMGRKMHKYATAIDVVGRKLDETFDPLVGDIRPNPLATKTNTGLILRRYREILDVQKDIVKHRQEVIDCIQSQIAKAHDAFPNIARSYDLKFHSHFDALEYRVIGIRIQDTVRMANHLLGLQDPSFGVQRQGMKMLEYVHKESLARVDHCQNALNNDRVKTSPMIDAEIRLHQVQFSLFAKATKSKLSALGTTVEGAVSATDDTAIKGKLDEVMEICEHYPDTHKLLMDTTAEFIQAIDRADVMEDTICIPKVKSRGVREIEKLWAQHEVGSLKVCAKSHVYSTKTFPQGCPECGRKVMTDRELYQKSSKHLFEDRFLTAMRARGGSAQPLPPAEPEKKLTNEEKFLEAMKKIGKK</sequence>
<dbReference type="Pfam" id="PF13087">
    <property type="entry name" value="AAA_12"/>
    <property type="match status" value="1"/>
</dbReference>
<dbReference type="PANTHER" id="PTHR10887">
    <property type="entry name" value="DNA2/NAM7 HELICASE FAMILY"/>
    <property type="match status" value="1"/>
</dbReference>
<dbReference type="PANTHER" id="PTHR10887:SF445">
    <property type="entry name" value="NFX1-TYPE ZINC FINGER-CONTAINING PROTEIN 1"/>
    <property type="match status" value="1"/>
</dbReference>
<keyword evidence="1" id="KW-0347">Helicase</keyword>
<dbReference type="InterPro" id="IPR045055">
    <property type="entry name" value="DNA2/NAM7-like"/>
</dbReference>
<evidence type="ECO:0000313" key="6">
    <source>
        <dbReference type="Proteomes" id="UP001345827"/>
    </source>
</evidence>
<evidence type="ECO:0008006" key="7">
    <source>
        <dbReference type="Google" id="ProtNLM"/>
    </source>
</evidence>
<reference evidence="5 6" key="1">
    <citation type="submission" date="2023-06" db="EMBL/GenBank/DDBJ databases">
        <title>Black Yeasts Isolated from many extreme environments.</title>
        <authorList>
            <person name="Coleine C."/>
            <person name="Stajich J.E."/>
            <person name="Selbmann L."/>
        </authorList>
    </citation>
    <scope>NUCLEOTIDE SEQUENCE [LARGE SCALE GENOMIC DNA]</scope>
    <source>
        <strain evidence="5 6">CCFEE 5887</strain>
    </source>
</reference>
<organism evidence="5 6">
    <name type="scientific">Vermiconidia calcicola</name>
    <dbReference type="NCBI Taxonomy" id="1690605"/>
    <lineage>
        <taxon>Eukaryota</taxon>
        <taxon>Fungi</taxon>
        <taxon>Dikarya</taxon>
        <taxon>Ascomycota</taxon>
        <taxon>Pezizomycotina</taxon>
        <taxon>Dothideomycetes</taxon>
        <taxon>Dothideomycetidae</taxon>
        <taxon>Mycosphaerellales</taxon>
        <taxon>Extremaceae</taxon>
        <taxon>Vermiconidia</taxon>
    </lineage>
</organism>
<evidence type="ECO:0000259" key="4">
    <source>
        <dbReference type="Pfam" id="PF13087"/>
    </source>
</evidence>
<keyword evidence="6" id="KW-1185">Reference proteome</keyword>
<name>A0AAV9PTU3_9PEZI</name>
<evidence type="ECO:0000259" key="3">
    <source>
        <dbReference type="Pfam" id="PF13086"/>
    </source>
</evidence>
<dbReference type="InterPro" id="IPR047187">
    <property type="entry name" value="SF1_C_Upf1"/>
</dbReference>
<dbReference type="Pfam" id="PF13086">
    <property type="entry name" value="AAA_11"/>
    <property type="match status" value="1"/>
</dbReference>
<dbReference type="GO" id="GO:0004386">
    <property type="term" value="F:helicase activity"/>
    <property type="evidence" value="ECO:0007669"/>
    <property type="project" value="InterPro"/>
</dbReference>
<keyword evidence="1" id="KW-0547">Nucleotide-binding</keyword>
<feature type="region of interest" description="Disordered" evidence="2">
    <location>
        <begin position="29"/>
        <end position="55"/>
    </location>
</feature>
<dbReference type="InterPro" id="IPR041677">
    <property type="entry name" value="DNA2/NAM7_AAA_11"/>
</dbReference>
<dbReference type="Gene3D" id="3.40.50.300">
    <property type="entry name" value="P-loop containing nucleotide triphosphate hydrolases"/>
    <property type="match status" value="2"/>
</dbReference>
<dbReference type="InterPro" id="IPR041679">
    <property type="entry name" value="DNA2/NAM7-like_C"/>
</dbReference>
<keyword evidence="1" id="KW-0067">ATP-binding</keyword>
<evidence type="ECO:0000256" key="2">
    <source>
        <dbReference type="SAM" id="MobiDB-lite"/>
    </source>
</evidence>